<dbReference type="Proteomes" id="UP000509429">
    <property type="component" value="Chromosome"/>
</dbReference>
<name>A0A6N0HQU4_9GAMM</name>
<dbReference type="Gene3D" id="3.20.160.10">
    <property type="entry name" value="vpa0580 domain like"/>
    <property type="match status" value="1"/>
</dbReference>
<dbReference type="EMBL" id="CP054490">
    <property type="protein sequence ID" value="QKQ24779.1"/>
    <property type="molecule type" value="Genomic_DNA"/>
</dbReference>
<dbReference type="Pfam" id="PF08888">
    <property type="entry name" value="HopJ"/>
    <property type="match status" value="1"/>
</dbReference>
<dbReference type="AlphaFoldDB" id="A0A6N0HQU4"/>
<sequence length="45" mass="5355">MFCFPVIHQLTLLETFYCFSQYYQEVLSTPNGNSHSNIRNFITYS</sequence>
<gene>
    <name evidence="1" type="ORF">HUE58_01880</name>
</gene>
<evidence type="ECO:0000313" key="1">
    <source>
        <dbReference type="EMBL" id="QKQ24779.1"/>
    </source>
</evidence>
<dbReference type="KEGG" id="reo:HUE58_01880"/>
<proteinExistence type="predicted"/>
<dbReference type="InterPro" id="IPR014984">
    <property type="entry name" value="HopJ"/>
</dbReference>
<organism evidence="1 2">
    <name type="scientific">Candidatus Ruthia endofausta</name>
    <dbReference type="NCBI Taxonomy" id="2738852"/>
    <lineage>
        <taxon>Bacteria</taxon>
        <taxon>Pseudomonadati</taxon>
        <taxon>Pseudomonadota</taxon>
        <taxon>Gammaproteobacteria</taxon>
        <taxon>Candidatus Pseudothioglobaceae</taxon>
        <taxon>Candidatus Ruthturnera</taxon>
    </lineage>
</organism>
<protein>
    <submittedName>
        <fullName evidence="1">HopJ type III effector protein</fullName>
    </submittedName>
</protein>
<dbReference type="InterPro" id="IPR038604">
    <property type="entry name" value="HopJ_sf"/>
</dbReference>
<keyword evidence="2" id="KW-1185">Reference proteome</keyword>
<reference evidence="1 2" key="1">
    <citation type="submission" date="2020-05" db="EMBL/GenBank/DDBJ databases">
        <title>Horizontal transmission and recombination maintain forever young bacterial symbiont genomes.</title>
        <authorList>
            <person name="Russell S.L."/>
            <person name="Pepper-Tunick E."/>
            <person name="Svedberg J."/>
            <person name="Byrne A."/>
            <person name="Ruelas Castillo J."/>
            <person name="Vollmers C."/>
            <person name="Beinart R.A."/>
            <person name="Corbett-Detig R."/>
        </authorList>
    </citation>
    <scope>NUCLEOTIDE SEQUENCE [LARGE SCALE GENOMIC DNA]</scope>
    <source>
        <strain evidence="1">JDF_Ridge</strain>
    </source>
</reference>
<accession>A0A6N0HQU4</accession>
<evidence type="ECO:0000313" key="2">
    <source>
        <dbReference type="Proteomes" id="UP000509429"/>
    </source>
</evidence>